<evidence type="ECO:0000259" key="2">
    <source>
        <dbReference type="SMART" id="SM00226"/>
    </source>
</evidence>
<dbReference type="SMART" id="SM00226">
    <property type="entry name" value="LMWPc"/>
    <property type="match status" value="1"/>
</dbReference>
<dbReference type="EMBL" id="CP147404">
    <property type="protein sequence ID" value="WXB93912.1"/>
    <property type="molecule type" value="Genomic_DNA"/>
</dbReference>
<evidence type="ECO:0000256" key="1">
    <source>
        <dbReference type="ARBA" id="ARBA00022849"/>
    </source>
</evidence>
<evidence type="ECO:0000313" key="4">
    <source>
        <dbReference type="Proteomes" id="UP001387364"/>
    </source>
</evidence>
<dbReference type="PANTHER" id="PTHR43428:SF1">
    <property type="entry name" value="ARSENATE REDUCTASE"/>
    <property type="match status" value="1"/>
</dbReference>
<dbReference type="PANTHER" id="PTHR43428">
    <property type="entry name" value="ARSENATE REDUCTASE"/>
    <property type="match status" value="1"/>
</dbReference>
<sequence>MHTQHILFLSPINHLSIMAEGWASKLHAPMSTFISASYFNASEDHLPILAMEEVNVDITHLQAKPMTPQLLKEADLVIFIYDFNRDKQLDIPFSHQKKILQWNIPNPSYDKEPIEKWVTYQVACDTLADYVKGLKRYIE</sequence>
<dbReference type="SUPFAM" id="SSF52788">
    <property type="entry name" value="Phosphotyrosine protein phosphatases I"/>
    <property type="match status" value="1"/>
</dbReference>
<dbReference type="Proteomes" id="UP001387364">
    <property type="component" value="Chromosome"/>
</dbReference>
<dbReference type="InterPro" id="IPR036196">
    <property type="entry name" value="Ptyr_pPase_sf"/>
</dbReference>
<evidence type="ECO:0000313" key="3">
    <source>
        <dbReference type="EMBL" id="WXB93912.1"/>
    </source>
</evidence>
<proteinExistence type="predicted"/>
<keyword evidence="1" id="KW-0059">Arsenical resistance</keyword>
<accession>A0ABZ2N848</accession>
<dbReference type="InterPro" id="IPR023485">
    <property type="entry name" value="Ptyr_pPase"/>
</dbReference>
<protein>
    <recommendedName>
        <fullName evidence="2">Phosphotyrosine protein phosphatase I domain-containing protein</fullName>
    </recommendedName>
</protein>
<dbReference type="Gene3D" id="3.40.50.2300">
    <property type="match status" value="1"/>
</dbReference>
<organism evidence="3 4">
    <name type="scientific">Bacillus kandeliae</name>
    <dbReference type="NCBI Taxonomy" id="3129297"/>
    <lineage>
        <taxon>Bacteria</taxon>
        <taxon>Bacillati</taxon>
        <taxon>Bacillota</taxon>
        <taxon>Bacilli</taxon>
        <taxon>Bacillales</taxon>
        <taxon>Bacillaceae</taxon>
        <taxon>Bacillus</taxon>
    </lineage>
</organism>
<reference evidence="3 4" key="1">
    <citation type="submission" date="2024-02" db="EMBL/GenBank/DDBJ databases">
        <title>Seven novel Bacillus-like species.</title>
        <authorList>
            <person name="Liu G."/>
        </authorList>
    </citation>
    <scope>NUCLEOTIDE SEQUENCE [LARGE SCALE GENOMIC DNA]</scope>
    <source>
        <strain evidence="3 4">FJAT-52991</strain>
    </source>
</reference>
<feature type="domain" description="Phosphotyrosine protein phosphatase I" evidence="2">
    <location>
        <begin position="4"/>
        <end position="137"/>
    </location>
</feature>
<dbReference type="RefSeq" id="WP_338753460.1">
    <property type="nucleotide sequence ID" value="NZ_CP147404.1"/>
</dbReference>
<gene>
    <name evidence="3" type="ORF">WDJ61_04590</name>
</gene>
<name>A0ABZ2N848_9BACI</name>
<keyword evidence="4" id="KW-1185">Reference proteome</keyword>